<gene>
    <name evidence="2" type="ORF">COW57_01990</name>
</gene>
<dbReference type="EMBL" id="PFEV01000092">
    <property type="protein sequence ID" value="PIV71007.1"/>
    <property type="molecule type" value="Genomic_DNA"/>
</dbReference>
<evidence type="ECO:0000313" key="2">
    <source>
        <dbReference type="EMBL" id="PIV71007.1"/>
    </source>
</evidence>
<keyword evidence="1" id="KW-0472">Membrane</keyword>
<sequence>MARLKGAQKARTKCGQQASQLWITFWEVSIVTESTALLLTYFFIYLLQYFSLSSPLPTTSSTGTTLFLQ</sequence>
<proteinExistence type="predicted"/>
<feature type="transmembrane region" description="Helical" evidence="1">
    <location>
        <begin position="21"/>
        <end position="47"/>
    </location>
</feature>
<organism evidence="2 3">
    <name type="scientific">Candidatus Roizmanbacteria bacterium CG17_big_fil_post_rev_8_21_14_2_50_39_7</name>
    <dbReference type="NCBI Taxonomy" id="1974858"/>
    <lineage>
        <taxon>Bacteria</taxon>
        <taxon>Candidatus Roizmaniibacteriota</taxon>
    </lineage>
</organism>
<evidence type="ECO:0000256" key="1">
    <source>
        <dbReference type="SAM" id="Phobius"/>
    </source>
</evidence>
<dbReference type="AlphaFoldDB" id="A0A2M7EKB1"/>
<accession>A0A2M7EKB1</accession>
<reference evidence="3" key="1">
    <citation type="submission" date="2017-09" db="EMBL/GenBank/DDBJ databases">
        <title>Depth-based differentiation of microbial function through sediment-hosted aquifers and enrichment of novel symbionts in the deep terrestrial subsurface.</title>
        <authorList>
            <person name="Probst A.J."/>
            <person name="Ladd B."/>
            <person name="Jarett J.K."/>
            <person name="Geller-Mcgrath D.E."/>
            <person name="Sieber C.M.K."/>
            <person name="Emerson J.B."/>
            <person name="Anantharaman K."/>
            <person name="Thomas B.C."/>
            <person name="Malmstrom R."/>
            <person name="Stieglmeier M."/>
            <person name="Klingl A."/>
            <person name="Woyke T."/>
            <person name="Ryan C.M."/>
            <person name="Banfield J.F."/>
        </authorList>
    </citation>
    <scope>NUCLEOTIDE SEQUENCE [LARGE SCALE GENOMIC DNA]</scope>
</reference>
<keyword evidence="1" id="KW-1133">Transmembrane helix</keyword>
<comment type="caution">
    <text evidence="2">The sequence shown here is derived from an EMBL/GenBank/DDBJ whole genome shotgun (WGS) entry which is preliminary data.</text>
</comment>
<protein>
    <submittedName>
        <fullName evidence="2">Uncharacterized protein</fullName>
    </submittedName>
</protein>
<name>A0A2M7EKB1_9BACT</name>
<evidence type="ECO:0000313" key="3">
    <source>
        <dbReference type="Proteomes" id="UP000228762"/>
    </source>
</evidence>
<keyword evidence="1" id="KW-0812">Transmembrane</keyword>
<dbReference type="Proteomes" id="UP000228762">
    <property type="component" value="Unassembled WGS sequence"/>
</dbReference>